<name>A0A0E9TKB6_ANGAN</name>
<protein>
    <submittedName>
        <fullName evidence="2">Uncharacterized protein</fullName>
    </submittedName>
</protein>
<organism evidence="2">
    <name type="scientific">Anguilla anguilla</name>
    <name type="common">European freshwater eel</name>
    <name type="synonym">Muraena anguilla</name>
    <dbReference type="NCBI Taxonomy" id="7936"/>
    <lineage>
        <taxon>Eukaryota</taxon>
        <taxon>Metazoa</taxon>
        <taxon>Chordata</taxon>
        <taxon>Craniata</taxon>
        <taxon>Vertebrata</taxon>
        <taxon>Euteleostomi</taxon>
        <taxon>Actinopterygii</taxon>
        <taxon>Neopterygii</taxon>
        <taxon>Teleostei</taxon>
        <taxon>Anguilliformes</taxon>
        <taxon>Anguillidae</taxon>
        <taxon>Anguilla</taxon>
    </lineage>
</organism>
<dbReference type="EMBL" id="GBXM01055282">
    <property type="protein sequence ID" value="JAH53295.1"/>
    <property type="molecule type" value="Transcribed_RNA"/>
</dbReference>
<dbReference type="AlphaFoldDB" id="A0A0E9TKB6"/>
<sequence length="52" mass="5732">MVRELLHMQRKNPLGCILLASDAMGGIVVMLQNVISFFFFLLPSLLPASEGL</sequence>
<evidence type="ECO:0000313" key="2">
    <source>
        <dbReference type="EMBL" id="JAH53295.1"/>
    </source>
</evidence>
<accession>A0A0E9TKB6</accession>
<keyword evidence="1" id="KW-1133">Transmembrane helix</keyword>
<evidence type="ECO:0000256" key="1">
    <source>
        <dbReference type="SAM" id="Phobius"/>
    </source>
</evidence>
<reference evidence="2" key="1">
    <citation type="submission" date="2014-11" db="EMBL/GenBank/DDBJ databases">
        <authorList>
            <person name="Amaro Gonzalez C."/>
        </authorList>
    </citation>
    <scope>NUCLEOTIDE SEQUENCE</scope>
</reference>
<feature type="transmembrane region" description="Helical" evidence="1">
    <location>
        <begin position="12"/>
        <end position="42"/>
    </location>
</feature>
<keyword evidence="1" id="KW-0812">Transmembrane</keyword>
<keyword evidence="1" id="KW-0472">Membrane</keyword>
<reference evidence="2" key="2">
    <citation type="journal article" date="2015" name="Fish Shellfish Immunol.">
        <title>Early steps in the European eel (Anguilla anguilla)-Vibrio vulnificus interaction in the gills: Role of the RtxA13 toxin.</title>
        <authorList>
            <person name="Callol A."/>
            <person name="Pajuelo D."/>
            <person name="Ebbesson L."/>
            <person name="Teles M."/>
            <person name="MacKenzie S."/>
            <person name="Amaro C."/>
        </authorList>
    </citation>
    <scope>NUCLEOTIDE SEQUENCE</scope>
</reference>
<proteinExistence type="predicted"/>